<comment type="caution">
    <text evidence="2">The sequence shown here is derived from an EMBL/GenBank/DDBJ whole genome shotgun (WGS) entry which is preliminary data.</text>
</comment>
<reference evidence="2 3" key="1">
    <citation type="submission" date="2017-03" db="EMBL/GenBank/DDBJ databases">
        <title>An alternative strategy for trypanosome survival in the mammalian bloodstream revealed through genome and transcriptome analysis of the ubiquitous bovine parasite Trypanosoma (Megatrypanum) theileri.</title>
        <authorList>
            <person name="Kelly S."/>
            <person name="Ivens A."/>
            <person name="Mott A."/>
            <person name="O'Neill E."/>
            <person name="Emms D."/>
            <person name="Macleod O."/>
            <person name="Voorheis P."/>
            <person name="Matthews J."/>
            <person name="Matthews K."/>
            <person name="Carrington M."/>
        </authorList>
    </citation>
    <scope>NUCLEOTIDE SEQUENCE [LARGE SCALE GENOMIC DNA]</scope>
    <source>
        <strain evidence="2">Edinburgh</strain>
    </source>
</reference>
<dbReference type="AlphaFoldDB" id="A0A1X0NYV0"/>
<dbReference type="InterPro" id="IPR003848">
    <property type="entry name" value="DUF218"/>
</dbReference>
<name>A0A1X0NYV0_9TRYP</name>
<sequence>MPLDVVDAIVVLGGGSQRNEDPASLPWFVLERLDAAYERYHTICAEQLLKGKGKRPKLVLLSAGTTHKPNYINHVGWPIGESTSGALYLLQKCKERVDAMTTMKKGKVADEKEMASWLTPHDIIRETSSLDTIGNAYFLRTVHADPAGWRHLHVITSDFHLPRTRAVFEFIFACDKAVYNITYEGIPSAQRNKEQQIAIQGRSCKERNGLQAFYALVHDVFGVSCSFSSFNDNNNNNNDNEMAMYTRNAGVTLQSVHEWLFTQHLAYCTHEAMVVSSSTTDILMDAETLQTY</sequence>
<dbReference type="GO" id="GO:0005886">
    <property type="term" value="C:plasma membrane"/>
    <property type="evidence" value="ECO:0007669"/>
    <property type="project" value="TreeGrafter"/>
</dbReference>
<dbReference type="EMBL" id="NBCO01000010">
    <property type="protein sequence ID" value="ORC89886.1"/>
    <property type="molecule type" value="Genomic_DNA"/>
</dbReference>
<accession>A0A1X0NYV0</accession>
<dbReference type="InterPro" id="IPR051599">
    <property type="entry name" value="Cell_Envelope_Assoc"/>
</dbReference>
<feature type="domain" description="DUF218" evidence="1">
    <location>
        <begin position="7"/>
        <end position="171"/>
    </location>
</feature>
<evidence type="ECO:0000259" key="1">
    <source>
        <dbReference type="Pfam" id="PF02698"/>
    </source>
</evidence>
<proteinExistence type="predicted"/>
<keyword evidence="3" id="KW-1185">Reference proteome</keyword>
<evidence type="ECO:0000313" key="2">
    <source>
        <dbReference type="EMBL" id="ORC89886.1"/>
    </source>
</evidence>
<organism evidence="2 3">
    <name type="scientific">Trypanosoma theileri</name>
    <dbReference type="NCBI Taxonomy" id="67003"/>
    <lineage>
        <taxon>Eukaryota</taxon>
        <taxon>Discoba</taxon>
        <taxon>Euglenozoa</taxon>
        <taxon>Kinetoplastea</taxon>
        <taxon>Metakinetoplastina</taxon>
        <taxon>Trypanosomatida</taxon>
        <taxon>Trypanosomatidae</taxon>
        <taxon>Trypanosoma</taxon>
    </lineage>
</organism>
<evidence type="ECO:0000313" key="3">
    <source>
        <dbReference type="Proteomes" id="UP000192257"/>
    </source>
</evidence>
<dbReference type="PANTHER" id="PTHR30336">
    <property type="entry name" value="INNER MEMBRANE PROTEIN, PROBABLE PERMEASE"/>
    <property type="match status" value="1"/>
</dbReference>
<dbReference type="CDD" id="cd06259">
    <property type="entry name" value="YdcF-like"/>
    <property type="match status" value="1"/>
</dbReference>
<dbReference type="OrthoDB" id="10055554at2759"/>
<protein>
    <submittedName>
        <fullName evidence="2">Putative GPI-anchored surface protein</fullName>
    </submittedName>
</protein>
<dbReference type="Pfam" id="PF02698">
    <property type="entry name" value="DUF218"/>
    <property type="match status" value="1"/>
</dbReference>
<dbReference type="Proteomes" id="UP000192257">
    <property type="component" value="Unassembled WGS sequence"/>
</dbReference>
<dbReference type="GeneID" id="39984425"/>
<dbReference type="RefSeq" id="XP_028883952.1">
    <property type="nucleotide sequence ID" value="XM_029024645.1"/>
</dbReference>
<dbReference type="PANTHER" id="PTHR30336:SF20">
    <property type="entry name" value="DUF218 DOMAIN-CONTAINING PROTEIN"/>
    <property type="match status" value="1"/>
</dbReference>
<dbReference type="VEuPathDB" id="TriTrypDB:TM35_000101540"/>
<gene>
    <name evidence="2" type="ORF">TM35_000101540</name>
</gene>